<dbReference type="AlphaFoldDB" id="A0AA36GIL3"/>
<keyword evidence="3" id="KW-1185">Reference proteome</keyword>
<feature type="transmembrane region" description="Helical" evidence="1">
    <location>
        <begin position="12"/>
        <end position="30"/>
    </location>
</feature>
<keyword evidence="1" id="KW-1133">Transmembrane helix</keyword>
<reference evidence="2" key="1">
    <citation type="submission" date="2023-06" db="EMBL/GenBank/DDBJ databases">
        <authorList>
            <person name="Delattre M."/>
        </authorList>
    </citation>
    <scope>NUCLEOTIDE SEQUENCE</scope>
    <source>
        <strain evidence="2">AF72</strain>
    </source>
</reference>
<dbReference type="EMBL" id="CATQJA010002709">
    <property type="protein sequence ID" value="CAJ0586912.1"/>
    <property type="molecule type" value="Genomic_DNA"/>
</dbReference>
<comment type="caution">
    <text evidence="2">The sequence shown here is derived from an EMBL/GenBank/DDBJ whole genome shotgun (WGS) entry which is preliminary data.</text>
</comment>
<keyword evidence="1" id="KW-0812">Transmembrane</keyword>
<proteinExistence type="predicted"/>
<sequence>MLTPAKKLYGFPVFVGSCIISGITIAFVLWDEHRNRDRRQASVRERLKTITDQQQTNMEEYALQKQKYDEYKQAHS</sequence>
<protein>
    <submittedName>
        <fullName evidence="2">Uncharacterized protein</fullName>
    </submittedName>
</protein>
<name>A0AA36GIL3_9BILA</name>
<dbReference type="Proteomes" id="UP001177023">
    <property type="component" value="Unassembled WGS sequence"/>
</dbReference>
<organism evidence="2 3">
    <name type="scientific">Mesorhabditis spiculigera</name>
    <dbReference type="NCBI Taxonomy" id="96644"/>
    <lineage>
        <taxon>Eukaryota</taxon>
        <taxon>Metazoa</taxon>
        <taxon>Ecdysozoa</taxon>
        <taxon>Nematoda</taxon>
        <taxon>Chromadorea</taxon>
        <taxon>Rhabditida</taxon>
        <taxon>Rhabditina</taxon>
        <taxon>Rhabditomorpha</taxon>
        <taxon>Rhabditoidea</taxon>
        <taxon>Rhabditidae</taxon>
        <taxon>Mesorhabditinae</taxon>
        <taxon>Mesorhabditis</taxon>
    </lineage>
</organism>
<evidence type="ECO:0000256" key="1">
    <source>
        <dbReference type="SAM" id="Phobius"/>
    </source>
</evidence>
<gene>
    <name evidence="2" type="ORF">MSPICULIGERA_LOCUS24894</name>
</gene>
<accession>A0AA36GIL3</accession>
<feature type="non-terminal residue" evidence="2">
    <location>
        <position position="76"/>
    </location>
</feature>
<evidence type="ECO:0000313" key="2">
    <source>
        <dbReference type="EMBL" id="CAJ0586912.1"/>
    </source>
</evidence>
<keyword evidence="1" id="KW-0472">Membrane</keyword>
<evidence type="ECO:0000313" key="3">
    <source>
        <dbReference type="Proteomes" id="UP001177023"/>
    </source>
</evidence>
<dbReference type="PROSITE" id="PS51257">
    <property type="entry name" value="PROKAR_LIPOPROTEIN"/>
    <property type="match status" value="1"/>
</dbReference>